<dbReference type="STRING" id="1245748.A0A3R7ICH5"/>
<name>A0A3R7ICH5_9EURO</name>
<evidence type="ECO:0000313" key="4">
    <source>
        <dbReference type="Proteomes" id="UP000215289"/>
    </source>
</evidence>
<evidence type="ECO:0000256" key="2">
    <source>
        <dbReference type="SAM" id="Phobius"/>
    </source>
</evidence>
<evidence type="ECO:0000313" key="3">
    <source>
        <dbReference type="EMBL" id="RLL95120.1"/>
    </source>
</evidence>
<organism evidence="3 4">
    <name type="scientific">Aspergillus turcosus</name>
    <dbReference type="NCBI Taxonomy" id="1245748"/>
    <lineage>
        <taxon>Eukaryota</taxon>
        <taxon>Fungi</taxon>
        <taxon>Dikarya</taxon>
        <taxon>Ascomycota</taxon>
        <taxon>Pezizomycotina</taxon>
        <taxon>Eurotiomycetes</taxon>
        <taxon>Eurotiomycetidae</taxon>
        <taxon>Eurotiales</taxon>
        <taxon>Aspergillaceae</taxon>
        <taxon>Aspergillus</taxon>
        <taxon>Aspergillus subgen. Fumigati</taxon>
    </lineage>
</organism>
<keyword evidence="2" id="KW-1133">Transmembrane helix</keyword>
<protein>
    <submittedName>
        <fullName evidence="3">Uncharacterized protein</fullName>
    </submittedName>
</protein>
<comment type="caution">
    <text evidence="3">The sequence shown here is derived from an EMBL/GenBank/DDBJ whole genome shotgun (WGS) entry which is preliminary data.</text>
</comment>
<proteinExistence type="predicted"/>
<dbReference type="AlphaFoldDB" id="A0A3R7ICH5"/>
<dbReference type="EMBL" id="NIDN02000168">
    <property type="protein sequence ID" value="RLL95120.1"/>
    <property type="molecule type" value="Genomic_DNA"/>
</dbReference>
<accession>A0A3R7ICH5</accession>
<evidence type="ECO:0000256" key="1">
    <source>
        <dbReference type="SAM" id="MobiDB-lite"/>
    </source>
</evidence>
<dbReference type="Proteomes" id="UP000215289">
    <property type="component" value="Unassembled WGS sequence"/>
</dbReference>
<feature type="transmembrane region" description="Helical" evidence="2">
    <location>
        <begin position="15"/>
        <end position="35"/>
    </location>
</feature>
<reference evidence="3 4" key="1">
    <citation type="submission" date="2018-08" db="EMBL/GenBank/DDBJ databases">
        <title>Draft genome sequences of two Aspergillus turcosus clinical strains isolated from bronchoalveolar lavage fluid: one azole-susceptible and the other azole-resistant.</title>
        <authorList>
            <person name="Parent-Michaud M."/>
            <person name="Dufresne P.J."/>
            <person name="Fournier E."/>
            <person name="Martineau C."/>
            <person name="Moreira S."/>
            <person name="Perkins V."/>
            <person name="De Repentigny L."/>
            <person name="Dufresne S.F."/>
        </authorList>
    </citation>
    <scope>NUCLEOTIDE SEQUENCE [LARGE SCALE GENOMIC DNA]</scope>
    <source>
        <strain evidence="3">HMR AF 1038</strain>
    </source>
</reference>
<keyword evidence="2" id="KW-0812">Transmembrane</keyword>
<keyword evidence="4" id="KW-1185">Reference proteome</keyword>
<gene>
    <name evidence="3" type="ORF">CFD26_103261</name>
</gene>
<keyword evidence="2" id="KW-0472">Membrane</keyword>
<sequence>MLVTYSFPSLHSVNIVFSVVTLLVNILFSFSFFFLSQTRLDLLDLMFLNGQGGQRPPTVASPPLNIRGSISTESSGLGRSRNNSDAMDIYAITDRDPAAERDPAAGHQHANGSPSISSTSSKYITLSLPLPAFIFLISLL</sequence>
<feature type="region of interest" description="Disordered" evidence="1">
    <location>
        <begin position="99"/>
        <end position="119"/>
    </location>
</feature>